<comment type="caution">
    <text evidence="1">The sequence shown here is derived from an EMBL/GenBank/DDBJ whole genome shotgun (WGS) entry which is preliminary data.</text>
</comment>
<gene>
    <name evidence="1" type="ORF">TNIN_417331</name>
</gene>
<organism evidence="1 2">
    <name type="scientific">Trichonephila inaurata madagascariensis</name>
    <dbReference type="NCBI Taxonomy" id="2747483"/>
    <lineage>
        <taxon>Eukaryota</taxon>
        <taxon>Metazoa</taxon>
        <taxon>Ecdysozoa</taxon>
        <taxon>Arthropoda</taxon>
        <taxon>Chelicerata</taxon>
        <taxon>Arachnida</taxon>
        <taxon>Araneae</taxon>
        <taxon>Araneomorphae</taxon>
        <taxon>Entelegynae</taxon>
        <taxon>Araneoidea</taxon>
        <taxon>Nephilidae</taxon>
        <taxon>Trichonephila</taxon>
        <taxon>Trichonephila inaurata</taxon>
    </lineage>
</organism>
<name>A0A8X7C105_9ARAC</name>
<dbReference type="EMBL" id="BMAV01007368">
    <property type="protein sequence ID" value="GFY50238.1"/>
    <property type="molecule type" value="Genomic_DNA"/>
</dbReference>
<keyword evidence="2" id="KW-1185">Reference proteome</keyword>
<dbReference type="Proteomes" id="UP000886998">
    <property type="component" value="Unassembled WGS sequence"/>
</dbReference>
<evidence type="ECO:0000313" key="2">
    <source>
        <dbReference type="Proteomes" id="UP000886998"/>
    </source>
</evidence>
<protein>
    <submittedName>
        <fullName evidence="1">Uncharacterized protein</fullName>
    </submittedName>
</protein>
<proteinExistence type="predicted"/>
<dbReference type="OrthoDB" id="10396188at2759"/>
<accession>A0A8X7C105</accession>
<sequence length="122" mass="13713">MLAVERVSANCAPHCGVINCADECGVNICLGIKSLLWNFPPSTLFTSAMSVLCSVEISVSRRFSTAPVHHLDSAIHDRRILAYRIGCDHFSQSAICIVSFTRRVVPKRRRWVSKRKRILTQE</sequence>
<evidence type="ECO:0000313" key="1">
    <source>
        <dbReference type="EMBL" id="GFY50238.1"/>
    </source>
</evidence>
<dbReference type="AlphaFoldDB" id="A0A8X7C105"/>
<reference evidence="1" key="1">
    <citation type="submission" date="2020-08" db="EMBL/GenBank/DDBJ databases">
        <title>Multicomponent nature underlies the extraordinary mechanical properties of spider dragline silk.</title>
        <authorList>
            <person name="Kono N."/>
            <person name="Nakamura H."/>
            <person name="Mori M."/>
            <person name="Yoshida Y."/>
            <person name="Ohtoshi R."/>
            <person name="Malay A.D."/>
            <person name="Moran D.A.P."/>
            <person name="Tomita M."/>
            <person name="Numata K."/>
            <person name="Arakawa K."/>
        </authorList>
    </citation>
    <scope>NUCLEOTIDE SEQUENCE</scope>
</reference>